<keyword evidence="4 7" id="KW-0574">Periplasm</keyword>
<reference evidence="10 11" key="1">
    <citation type="submission" date="2018-05" db="EMBL/GenBank/DDBJ databases">
        <title>Spiribacter halobius sp. nov., a moderately halophilic bacterium isolated from marine solar saltern.</title>
        <authorList>
            <person name="Zheng W.-S."/>
            <person name="Lu D.-C."/>
            <person name="Du Z.-J."/>
        </authorList>
    </citation>
    <scope>NUCLEOTIDE SEQUENCE [LARGE SCALE GENOMIC DNA]</scope>
    <source>
        <strain evidence="10 11">E85</strain>
    </source>
</reference>
<dbReference type="PANTHER" id="PTHR35272:SF3">
    <property type="entry name" value="THIOL:DISULFIDE INTERCHANGE PROTEIN DSBC"/>
    <property type="match status" value="1"/>
</dbReference>
<evidence type="ECO:0000256" key="6">
    <source>
        <dbReference type="ARBA" id="ARBA00023284"/>
    </source>
</evidence>
<keyword evidence="6 7" id="KW-0676">Redox-active center</keyword>
<evidence type="ECO:0000313" key="10">
    <source>
        <dbReference type="EMBL" id="PWG62428.1"/>
    </source>
</evidence>
<evidence type="ECO:0000259" key="8">
    <source>
        <dbReference type="Pfam" id="PF10411"/>
    </source>
</evidence>
<evidence type="ECO:0000256" key="3">
    <source>
        <dbReference type="ARBA" id="ARBA00022729"/>
    </source>
</evidence>
<comment type="caution">
    <text evidence="10">The sequence shown here is derived from an EMBL/GenBank/DDBJ whole genome shotgun (WGS) entry which is preliminary data.</text>
</comment>
<name>A0A2U2N036_9GAMM</name>
<dbReference type="Gene3D" id="3.40.30.10">
    <property type="entry name" value="Glutaredoxin"/>
    <property type="match status" value="1"/>
</dbReference>
<evidence type="ECO:0000256" key="4">
    <source>
        <dbReference type="ARBA" id="ARBA00022764"/>
    </source>
</evidence>
<feature type="chain" id="PRO_5015368796" description="Thiol:disulfide interchange protein" evidence="7">
    <location>
        <begin position="20"/>
        <end position="241"/>
    </location>
</feature>
<dbReference type="InterPro" id="IPR012336">
    <property type="entry name" value="Thioredoxin-like_fold"/>
</dbReference>
<evidence type="ECO:0000256" key="1">
    <source>
        <dbReference type="ARBA" id="ARBA00004418"/>
    </source>
</evidence>
<keyword evidence="3 7" id="KW-0732">Signal</keyword>
<dbReference type="RefSeq" id="WP_109679144.1">
    <property type="nucleotide sequence ID" value="NZ_CP086615.1"/>
</dbReference>
<dbReference type="SUPFAM" id="SSF54423">
    <property type="entry name" value="DsbC/DsbG N-terminal domain-like"/>
    <property type="match status" value="1"/>
</dbReference>
<dbReference type="Pfam" id="PF13098">
    <property type="entry name" value="Thioredoxin_2"/>
    <property type="match status" value="1"/>
</dbReference>
<feature type="signal peptide" evidence="7">
    <location>
        <begin position="1"/>
        <end position="19"/>
    </location>
</feature>
<dbReference type="OrthoDB" id="12976at2"/>
<dbReference type="AlphaFoldDB" id="A0A2U2N036"/>
<dbReference type="SUPFAM" id="SSF52833">
    <property type="entry name" value="Thioredoxin-like"/>
    <property type="match status" value="1"/>
</dbReference>
<dbReference type="PANTHER" id="PTHR35272">
    <property type="entry name" value="THIOL:DISULFIDE INTERCHANGE PROTEIN DSBC-RELATED"/>
    <property type="match status" value="1"/>
</dbReference>
<accession>A0A2U2N036</accession>
<comment type="similarity">
    <text evidence="2 7">Belongs to the thioredoxin family. DsbC subfamily.</text>
</comment>
<sequence>MIRHALTAALLALPTLVGAQSEAVETRIREAISGISPETVVESVRATPVDGLYAVRLEGTVIYVTGDGRYLLQGELIDLETRRSLTEDARRDTRLERLAEIPESAMIVYEPEGGAEHSVTVFTDIDCPYCQRMHAQLDGYLERGIGIRYLLMPRAGRDSASYDKAVAAWCADDPRTALTRAKRGEAIERLSCEHPVEEHMALAQAFGVRGTPSLVLPDGTMVSGYRPPADLAELLEQTAAQ</sequence>
<evidence type="ECO:0000313" key="11">
    <source>
        <dbReference type="Proteomes" id="UP000245474"/>
    </source>
</evidence>
<dbReference type="Pfam" id="PF10411">
    <property type="entry name" value="DsbC_N"/>
    <property type="match status" value="1"/>
</dbReference>
<dbReference type="InterPro" id="IPR009094">
    <property type="entry name" value="DiS-bond_isomerase_DsbC/G_N_sf"/>
</dbReference>
<dbReference type="Proteomes" id="UP000245474">
    <property type="component" value="Unassembled WGS sequence"/>
</dbReference>
<dbReference type="EMBL" id="QFFI01000019">
    <property type="protein sequence ID" value="PWG62428.1"/>
    <property type="molecule type" value="Genomic_DNA"/>
</dbReference>
<protein>
    <recommendedName>
        <fullName evidence="7">Thiol:disulfide interchange protein</fullName>
    </recommendedName>
</protein>
<comment type="function">
    <text evidence="7">Required for disulfide bond formation in some periplasmic proteins. Acts by transferring its disulfide bond to other proteins and is reduced in the process.</text>
</comment>
<dbReference type="InterPro" id="IPR018950">
    <property type="entry name" value="DiS-bond_isomerase_DsbC/G_N"/>
</dbReference>
<dbReference type="InterPro" id="IPR036249">
    <property type="entry name" value="Thioredoxin-like_sf"/>
</dbReference>
<evidence type="ECO:0000256" key="2">
    <source>
        <dbReference type="ARBA" id="ARBA00009813"/>
    </source>
</evidence>
<dbReference type="GO" id="GO:0042597">
    <property type="term" value="C:periplasmic space"/>
    <property type="evidence" value="ECO:0007669"/>
    <property type="project" value="UniProtKB-SubCell"/>
</dbReference>
<proteinExistence type="inferred from homology"/>
<keyword evidence="5" id="KW-1015">Disulfide bond</keyword>
<gene>
    <name evidence="10" type="ORF">DEM34_12465</name>
</gene>
<feature type="domain" description="Disulphide bond isomerase DsbC/G N-terminal" evidence="8">
    <location>
        <begin position="21"/>
        <end position="87"/>
    </location>
</feature>
<dbReference type="CDD" id="cd03020">
    <property type="entry name" value="DsbA_DsbC_DsbG"/>
    <property type="match status" value="1"/>
</dbReference>
<evidence type="ECO:0000259" key="9">
    <source>
        <dbReference type="Pfam" id="PF13098"/>
    </source>
</evidence>
<organism evidence="10 11">
    <name type="scientific">Sediminicurvatus halobius</name>
    <dbReference type="NCBI Taxonomy" id="2182432"/>
    <lineage>
        <taxon>Bacteria</taxon>
        <taxon>Pseudomonadati</taxon>
        <taxon>Pseudomonadota</taxon>
        <taxon>Gammaproteobacteria</taxon>
        <taxon>Chromatiales</taxon>
        <taxon>Ectothiorhodospiraceae</taxon>
        <taxon>Sediminicurvatus</taxon>
    </lineage>
</organism>
<evidence type="ECO:0000256" key="5">
    <source>
        <dbReference type="ARBA" id="ARBA00023157"/>
    </source>
</evidence>
<comment type="subcellular location">
    <subcellularLocation>
        <location evidence="1 7">Periplasm</location>
    </subcellularLocation>
</comment>
<dbReference type="Gene3D" id="3.10.450.70">
    <property type="entry name" value="Disulphide bond isomerase, DsbC/G, N-terminal"/>
    <property type="match status" value="1"/>
</dbReference>
<dbReference type="InterPro" id="IPR033954">
    <property type="entry name" value="DiS-bond_Isoase_DsbC/G"/>
</dbReference>
<dbReference type="InterPro" id="IPR051470">
    <property type="entry name" value="Thiol:disulfide_interchange"/>
</dbReference>
<evidence type="ECO:0000256" key="7">
    <source>
        <dbReference type="RuleBase" id="RU364038"/>
    </source>
</evidence>
<feature type="domain" description="Thioredoxin-like fold" evidence="9">
    <location>
        <begin position="114"/>
        <end position="235"/>
    </location>
</feature>
<keyword evidence="11" id="KW-1185">Reference proteome</keyword>